<dbReference type="GO" id="GO:0045892">
    <property type="term" value="P:negative regulation of DNA-templated transcription"/>
    <property type="evidence" value="ECO:0007669"/>
    <property type="project" value="UniProtKB-ARBA"/>
</dbReference>
<gene>
    <name evidence="6" type="ORF">SAMN04488542_11273</name>
</gene>
<dbReference type="InterPro" id="IPR001647">
    <property type="entry name" value="HTH_TetR"/>
</dbReference>
<evidence type="ECO:0000256" key="4">
    <source>
        <dbReference type="PROSITE-ProRule" id="PRU00335"/>
    </source>
</evidence>
<keyword evidence="2 4" id="KW-0238">DNA-binding</keyword>
<evidence type="ECO:0000256" key="3">
    <source>
        <dbReference type="ARBA" id="ARBA00023163"/>
    </source>
</evidence>
<dbReference type="SUPFAM" id="SSF46689">
    <property type="entry name" value="Homeodomain-like"/>
    <property type="match status" value="1"/>
</dbReference>
<dbReference type="InterPro" id="IPR036271">
    <property type="entry name" value="Tet_transcr_reg_TetR-rel_C_sf"/>
</dbReference>
<dbReference type="PRINTS" id="PR00455">
    <property type="entry name" value="HTHTETR"/>
</dbReference>
<accession>A0A1G7LUK6</accession>
<keyword evidence="3" id="KW-0804">Transcription</keyword>
<dbReference type="Proteomes" id="UP000198972">
    <property type="component" value="Unassembled WGS sequence"/>
</dbReference>
<dbReference type="PROSITE" id="PS50977">
    <property type="entry name" value="HTH_TETR_2"/>
    <property type="match status" value="1"/>
</dbReference>
<evidence type="ECO:0000313" key="7">
    <source>
        <dbReference type="Proteomes" id="UP000198972"/>
    </source>
</evidence>
<dbReference type="FunFam" id="1.10.10.60:FF:000141">
    <property type="entry name" value="TetR family transcriptional regulator"/>
    <property type="match status" value="1"/>
</dbReference>
<dbReference type="STRING" id="670482.SAMN04488542_11273"/>
<sequence>MVYPLGTKQRKEKEKEIRRNDIIEAAERIFFTKGYGNATMDDVAKEAEFSKRTVYVYFKSKEQIYFEIMIRGYKLLIGMLKDDSQKEKACNTIEELKQMTLSLNRFSKDHPEYFKAIMEYENGELDFQKGVSDQSREECYALGEEILGYLTGVLKRGIAENSIRSDLDIVKTALALWACMIGVFNTAKKKENYIKNYHGTTPEELISVAFELIVRSIQTENGGN</sequence>
<feature type="domain" description="HTH tetR-type" evidence="5">
    <location>
        <begin position="16"/>
        <end position="76"/>
    </location>
</feature>
<organism evidence="6 7">
    <name type="scientific">Fontibacillus panacisegetis</name>
    <dbReference type="NCBI Taxonomy" id="670482"/>
    <lineage>
        <taxon>Bacteria</taxon>
        <taxon>Bacillati</taxon>
        <taxon>Bacillota</taxon>
        <taxon>Bacilli</taxon>
        <taxon>Bacillales</taxon>
        <taxon>Paenibacillaceae</taxon>
        <taxon>Fontibacillus</taxon>
    </lineage>
</organism>
<keyword evidence="1" id="KW-0805">Transcription regulation</keyword>
<proteinExistence type="predicted"/>
<keyword evidence="7" id="KW-1185">Reference proteome</keyword>
<dbReference type="InterPro" id="IPR050109">
    <property type="entry name" value="HTH-type_TetR-like_transc_reg"/>
</dbReference>
<dbReference type="Pfam" id="PF00440">
    <property type="entry name" value="TetR_N"/>
    <property type="match status" value="1"/>
</dbReference>
<dbReference type="Gene3D" id="1.10.10.60">
    <property type="entry name" value="Homeodomain-like"/>
    <property type="match status" value="1"/>
</dbReference>
<name>A0A1G7LUK6_9BACL</name>
<dbReference type="Gene3D" id="1.10.357.10">
    <property type="entry name" value="Tetracycline Repressor, domain 2"/>
    <property type="match status" value="1"/>
</dbReference>
<dbReference type="InterPro" id="IPR009057">
    <property type="entry name" value="Homeodomain-like_sf"/>
</dbReference>
<protein>
    <submittedName>
        <fullName evidence="6">DNA-binding transcriptional regulator, AcrR family</fullName>
    </submittedName>
</protein>
<dbReference type="SUPFAM" id="SSF48498">
    <property type="entry name" value="Tetracyclin repressor-like, C-terminal domain"/>
    <property type="match status" value="1"/>
</dbReference>
<reference evidence="6 7" key="1">
    <citation type="submission" date="2016-10" db="EMBL/GenBank/DDBJ databases">
        <authorList>
            <person name="de Groot N.N."/>
        </authorList>
    </citation>
    <scope>NUCLEOTIDE SEQUENCE [LARGE SCALE GENOMIC DNA]</scope>
    <source>
        <strain evidence="6 7">DSM 28129</strain>
    </source>
</reference>
<dbReference type="EMBL" id="FNBG01000012">
    <property type="protein sequence ID" value="SDF53258.1"/>
    <property type="molecule type" value="Genomic_DNA"/>
</dbReference>
<dbReference type="AlphaFoldDB" id="A0A1G7LUK6"/>
<evidence type="ECO:0000256" key="2">
    <source>
        <dbReference type="ARBA" id="ARBA00023125"/>
    </source>
</evidence>
<evidence type="ECO:0000313" key="6">
    <source>
        <dbReference type="EMBL" id="SDF53258.1"/>
    </source>
</evidence>
<dbReference type="PANTHER" id="PTHR30328:SF54">
    <property type="entry name" value="HTH-TYPE TRANSCRIPTIONAL REPRESSOR SCO4008"/>
    <property type="match status" value="1"/>
</dbReference>
<feature type="DNA-binding region" description="H-T-H motif" evidence="4">
    <location>
        <begin position="39"/>
        <end position="58"/>
    </location>
</feature>
<dbReference type="GO" id="GO:0003677">
    <property type="term" value="F:DNA binding"/>
    <property type="evidence" value="ECO:0007669"/>
    <property type="project" value="UniProtKB-UniRule"/>
</dbReference>
<evidence type="ECO:0000259" key="5">
    <source>
        <dbReference type="PROSITE" id="PS50977"/>
    </source>
</evidence>
<evidence type="ECO:0000256" key="1">
    <source>
        <dbReference type="ARBA" id="ARBA00023015"/>
    </source>
</evidence>
<dbReference type="PANTHER" id="PTHR30328">
    <property type="entry name" value="TRANSCRIPTIONAL REPRESSOR"/>
    <property type="match status" value="1"/>
</dbReference>